<reference evidence="2 3" key="1">
    <citation type="submission" date="2017-03" db="EMBL/GenBank/DDBJ databases">
        <title>Genomes of endolithic fungi from Antarctica.</title>
        <authorList>
            <person name="Coleine C."/>
            <person name="Masonjones S."/>
            <person name="Stajich J.E."/>
        </authorList>
    </citation>
    <scope>NUCLEOTIDE SEQUENCE [LARGE SCALE GENOMIC DNA]</scope>
    <source>
        <strain evidence="2 3">CCFEE 6315</strain>
    </source>
</reference>
<feature type="region of interest" description="Disordered" evidence="1">
    <location>
        <begin position="275"/>
        <end position="368"/>
    </location>
</feature>
<feature type="compositionally biased region" description="Low complexity" evidence="1">
    <location>
        <begin position="224"/>
        <end position="235"/>
    </location>
</feature>
<sequence length="368" mass="39815">MPAPSLITVAQRACVKVIPNITDVAETPYELILPVLKRIRNPQQLREIEEKSSHIADADAELWRSFIARDIPNWQDKIVEPKNPRSWWKVYRKLMREEERAKEEDDAKLAAAMSGAKQEKNANRAQFVSKVLPEVGPGTRPAFLDGNPNPYYHKQSGITKVPALKNAKRGTDVLAALKKQSAQAAKDRSIHRKNGFDRTLTAVSDNKSQIKALPAWMVNEQKKPQPAAAASFSPATKGRMPTQSVFAPRKGLTAQEKTVNEAIRKSNAEKEARLRALTGSKPVATTAPSPPASARPTARVAAAARLSPPQSVPGRASSPPAPAGLTATVAAAARLSPPKPVAGEAAGSAKKRPASTASIFMPKKKVRR</sequence>
<proteinExistence type="predicted"/>
<name>A0A4U0TMD7_9PEZI</name>
<feature type="compositionally biased region" description="Low complexity" evidence="1">
    <location>
        <begin position="323"/>
        <end position="336"/>
    </location>
</feature>
<feature type="compositionally biased region" description="Low complexity" evidence="1">
    <location>
        <begin position="294"/>
        <end position="309"/>
    </location>
</feature>
<dbReference type="OrthoDB" id="21513at2759"/>
<feature type="region of interest" description="Disordered" evidence="1">
    <location>
        <begin position="221"/>
        <end position="242"/>
    </location>
</feature>
<dbReference type="GO" id="GO:0006368">
    <property type="term" value="P:transcription elongation by RNA polymerase II"/>
    <property type="evidence" value="ECO:0007669"/>
    <property type="project" value="InterPro"/>
</dbReference>
<dbReference type="Gene3D" id="6.10.250.3180">
    <property type="match status" value="1"/>
</dbReference>
<accession>A0A4U0TMD7</accession>
<dbReference type="PANTHER" id="PTHR15141">
    <property type="entry name" value="TRANSCRIPTION ELONGATION FACTOR B POLYPEPTIDE 3"/>
    <property type="match status" value="1"/>
</dbReference>
<comment type="caution">
    <text evidence="2">The sequence shown here is derived from an EMBL/GenBank/DDBJ whole genome shotgun (WGS) entry which is preliminary data.</text>
</comment>
<dbReference type="GO" id="GO:0070449">
    <property type="term" value="C:elongin complex"/>
    <property type="evidence" value="ECO:0007669"/>
    <property type="project" value="InterPro"/>
</dbReference>
<dbReference type="EMBL" id="NAJL01000060">
    <property type="protein sequence ID" value="TKA23123.1"/>
    <property type="molecule type" value="Genomic_DNA"/>
</dbReference>
<dbReference type="InterPro" id="IPR010684">
    <property type="entry name" value="RNA_pol_II_trans_fac_SIII_A"/>
</dbReference>
<organism evidence="2 3">
    <name type="scientific">Salinomyces thailandicus</name>
    <dbReference type="NCBI Taxonomy" id="706561"/>
    <lineage>
        <taxon>Eukaryota</taxon>
        <taxon>Fungi</taxon>
        <taxon>Dikarya</taxon>
        <taxon>Ascomycota</taxon>
        <taxon>Pezizomycotina</taxon>
        <taxon>Dothideomycetes</taxon>
        <taxon>Dothideomycetidae</taxon>
        <taxon>Mycosphaerellales</taxon>
        <taxon>Teratosphaeriaceae</taxon>
        <taxon>Salinomyces</taxon>
    </lineage>
</organism>
<evidence type="ECO:0000313" key="3">
    <source>
        <dbReference type="Proteomes" id="UP000308549"/>
    </source>
</evidence>
<dbReference type="Pfam" id="PF06881">
    <property type="entry name" value="Elongin_A"/>
    <property type="match status" value="1"/>
</dbReference>
<dbReference type="InterPro" id="IPR051870">
    <property type="entry name" value="Elongin-A_domain"/>
</dbReference>
<dbReference type="PANTHER" id="PTHR15141:SF76">
    <property type="entry name" value="TRANSCRIPTION ELONGATION FACTOR B POLYPEPTIDE 3"/>
    <property type="match status" value="1"/>
</dbReference>
<dbReference type="AlphaFoldDB" id="A0A4U0TMD7"/>
<protein>
    <recommendedName>
        <fullName evidence="4">Elongin-A</fullName>
    </recommendedName>
</protein>
<evidence type="ECO:0000313" key="2">
    <source>
        <dbReference type="EMBL" id="TKA23123.1"/>
    </source>
</evidence>
<dbReference type="Proteomes" id="UP000308549">
    <property type="component" value="Unassembled WGS sequence"/>
</dbReference>
<evidence type="ECO:0008006" key="4">
    <source>
        <dbReference type="Google" id="ProtNLM"/>
    </source>
</evidence>
<gene>
    <name evidence="2" type="ORF">B0A50_07153</name>
</gene>
<evidence type="ECO:0000256" key="1">
    <source>
        <dbReference type="SAM" id="MobiDB-lite"/>
    </source>
</evidence>
<keyword evidence="3" id="KW-1185">Reference proteome</keyword>